<evidence type="ECO:0000313" key="4">
    <source>
        <dbReference type="Proteomes" id="UP001595912"/>
    </source>
</evidence>
<gene>
    <name evidence="3" type="ORF">ACFPIJ_62050</name>
</gene>
<dbReference type="SUPFAM" id="SSF160719">
    <property type="entry name" value="gpW/gp25-like"/>
    <property type="match status" value="1"/>
</dbReference>
<keyword evidence="4" id="KW-1185">Reference proteome</keyword>
<organism evidence="3 4">
    <name type="scientific">Dactylosporangium cerinum</name>
    <dbReference type="NCBI Taxonomy" id="1434730"/>
    <lineage>
        <taxon>Bacteria</taxon>
        <taxon>Bacillati</taxon>
        <taxon>Actinomycetota</taxon>
        <taxon>Actinomycetes</taxon>
        <taxon>Micromonosporales</taxon>
        <taxon>Micromonosporaceae</taxon>
        <taxon>Dactylosporangium</taxon>
    </lineage>
</organism>
<reference evidence="4" key="1">
    <citation type="journal article" date="2019" name="Int. J. Syst. Evol. Microbiol.">
        <title>The Global Catalogue of Microorganisms (GCM) 10K type strain sequencing project: providing services to taxonomists for standard genome sequencing and annotation.</title>
        <authorList>
            <consortium name="The Broad Institute Genomics Platform"/>
            <consortium name="The Broad Institute Genome Sequencing Center for Infectious Disease"/>
            <person name="Wu L."/>
            <person name="Ma J."/>
        </authorList>
    </citation>
    <scope>NUCLEOTIDE SEQUENCE [LARGE SCALE GENOMIC DNA]</scope>
    <source>
        <strain evidence="4">CGMCC 4.7152</strain>
    </source>
</reference>
<sequence>MERVAFIVDATGERIDCLLNPETFDVKRLAGIRASDTGDDAVRFTGGGRTELLLDLLFDVALAGSRVPPQDVRHLTAKLWNLAENAAEEHGTARPPLVRLVWGRSWNVPGVISAIAERFDAFGPTGVPGRSWLRLKLVRVDEPEHARAGAVQTPGTAIRFFPALTSAGSLSTVDGDAAVRQALQLLLATTPGERLMRPRYGCHLNRLRSAPNNHTTAGLAVHYVRQAVQRWEPRAEIVSLDAAADPDVATRLTIQLRYRVRATSTTAVLDIPLDLGPAADRSPS</sequence>
<dbReference type="InterPro" id="IPR007048">
    <property type="entry name" value="IraD/Gp25-like"/>
</dbReference>
<evidence type="ECO:0000259" key="1">
    <source>
        <dbReference type="Pfam" id="PF04965"/>
    </source>
</evidence>
<name>A0ABV9WIR9_9ACTN</name>
<dbReference type="EMBL" id="JBHSIU010000130">
    <property type="protein sequence ID" value="MFC5008284.1"/>
    <property type="molecule type" value="Genomic_DNA"/>
</dbReference>
<dbReference type="Proteomes" id="UP001595912">
    <property type="component" value="Unassembled WGS sequence"/>
</dbReference>
<dbReference type="Pfam" id="PF04965">
    <property type="entry name" value="GPW_gp25"/>
    <property type="match status" value="1"/>
</dbReference>
<comment type="caution">
    <text evidence="3">The sequence shown here is derived from an EMBL/GenBank/DDBJ whole genome shotgun (WGS) entry which is preliminary data.</text>
</comment>
<dbReference type="InterPro" id="IPR045361">
    <property type="entry name" value="CIS_tube_prot_N"/>
</dbReference>
<accession>A0ABV9WIR9</accession>
<protein>
    <submittedName>
        <fullName evidence="3">GPW/gp25 family protein</fullName>
    </submittedName>
</protein>
<feature type="domain" description="Contractile injection system tube protein N-terminal" evidence="2">
    <location>
        <begin position="11"/>
        <end position="145"/>
    </location>
</feature>
<proteinExistence type="predicted"/>
<evidence type="ECO:0000313" key="3">
    <source>
        <dbReference type="EMBL" id="MFC5008284.1"/>
    </source>
</evidence>
<feature type="domain" description="IraD/Gp25-like" evidence="1">
    <location>
        <begin position="174"/>
        <end position="263"/>
    </location>
</feature>
<dbReference type="RefSeq" id="WP_380128942.1">
    <property type="nucleotide sequence ID" value="NZ_JBHSIU010000130.1"/>
</dbReference>
<dbReference type="Pfam" id="PF19266">
    <property type="entry name" value="CIS_tube"/>
    <property type="match status" value="1"/>
</dbReference>
<dbReference type="Gene3D" id="3.10.450.40">
    <property type="match status" value="1"/>
</dbReference>
<evidence type="ECO:0000259" key="2">
    <source>
        <dbReference type="Pfam" id="PF19266"/>
    </source>
</evidence>